<keyword evidence="2" id="KW-1185">Reference proteome</keyword>
<evidence type="ECO:0000313" key="2">
    <source>
        <dbReference type="Proteomes" id="UP000607653"/>
    </source>
</evidence>
<proteinExistence type="predicted"/>
<accession>A0A822Z326</accession>
<protein>
    <submittedName>
        <fullName evidence="1">Uncharacterized protein</fullName>
    </submittedName>
</protein>
<dbReference type="AlphaFoldDB" id="A0A822Z326"/>
<name>A0A822Z326_NELNU</name>
<gene>
    <name evidence="1" type="ORF">HUJ06_013235</name>
</gene>
<sequence length="134" mass="15296">MVKEMERNLLYGSLGNPKVTFKGKGSDVHRHTCNERKNDVELWIVSFVSVKERGRRKTRHYKKQSLGRDLQGVKGRKNGILPEIFTCTGALLNHYRDIEIGTIEGEEEGSALSNHYRDVAVGRRGRRKKGMKKG</sequence>
<dbReference type="Proteomes" id="UP000607653">
    <property type="component" value="Unassembled WGS sequence"/>
</dbReference>
<organism evidence="1 2">
    <name type="scientific">Nelumbo nucifera</name>
    <name type="common">Sacred lotus</name>
    <dbReference type="NCBI Taxonomy" id="4432"/>
    <lineage>
        <taxon>Eukaryota</taxon>
        <taxon>Viridiplantae</taxon>
        <taxon>Streptophyta</taxon>
        <taxon>Embryophyta</taxon>
        <taxon>Tracheophyta</taxon>
        <taxon>Spermatophyta</taxon>
        <taxon>Magnoliopsida</taxon>
        <taxon>Proteales</taxon>
        <taxon>Nelumbonaceae</taxon>
        <taxon>Nelumbo</taxon>
    </lineage>
</organism>
<dbReference type="EMBL" id="DUZY01000005">
    <property type="protein sequence ID" value="DAD38913.1"/>
    <property type="molecule type" value="Genomic_DNA"/>
</dbReference>
<evidence type="ECO:0000313" key="1">
    <source>
        <dbReference type="EMBL" id="DAD38913.1"/>
    </source>
</evidence>
<comment type="caution">
    <text evidence="1">The sequence shown here is derived from an EMBL/GenBank/DDBJ whole genome shotgun (WGS) entry which is preliminary data.</text>
</comment>
<reference evidence="1 2" key="1">
    <citation type="journal article" date="2020" name="Mol. Biol. Evol.">
        <title>Distinct Expression and Methylation Patterns for Genes with Different Fates following a Single Whole-Genome Duplication in Flowering Plants.</title>
        <authorList>
            <person name="Shi T."/>
            <person name="Rahmani R.S."/>
            <person name="Gugger P.F."/>
            <person name="Wang M."/>
            <person name="Li H."/>
            <person name="Zhang Y."/>
            <person name="Li Z."/>
            <person name="Wang Q."/>
            <person name="Van de Peer Y."/>
            <person name="Marchal K."/>
            <person name="Chen J."/>
        </authorList>
    </citation>
    <scope>NUCLEOTIDE SEQUENCE [LARGE SCALE GENOMIC DNA]</scope>
    <source>
        <tissue evidence="1">Leaf</tissue>
    </source>
</reference>